<dbReference type="Pfam" id="PF22633">
    <property type="entry name" value="F5_F8_type_C_2"/>
    <property type="match status" value="1"/>
</dbReference>
<dbReference type="Pfam" id="PF22816">
    <property type="entry name" value="CatAgl_D2"/>
    <property type="match status" value="1"/>
</dbReference>
<dbReference type="InterPro" id="IPR055149">
    <property type="entry name" value="Agl_cat_D2"/>
</dbReference>
<evidence type="ECO:0000313" key="3">
    <source>
        <dbReference type="EMBL" id="SES25371.1"/>
    </source>
</evidence>
<dbReference type="InterPro" id="IPR008979">
    <property type="entry name" value="Galactose-bd-like_sf"/>
</dbReference>
<dbReference type="Pfam" id="PF07705">
    <property type="entry name" value="CARDB"/>
    <property type="match status" value="1"/>
</dbReference>
<dbReference type="Gene3D" id="2.60.120.260">
    <property type="entry name" value="Galactose-binding domain-like"/>
    <property type="match status" value="3"/>
</dbReference>
<proteinExistence type="predicted"/>
<dbReference type="OrthoDB" id="5476529at2"/>
<dbReference type="AlphaFoldDB" id="A0A1H9VV18"/>
<dbReference type="InterPro" id="IPR011635">
    <property type="entry name" value="CARDB"/>
</dbReference>
<dbReference type="GO" id="GO:0005975">
    <property type="term" value="P:carbohydrate metabolic process"/>
    <property type="evidence" value="ECO:0007669"/>
    <property type="project" value="UniProtKB-ARBA"/>
</dbReference>
<protein>
    <submittedName>
        <fullName evidence="3">F5/8 type C domain-containing protein</fullName>
    </submittedName>
</protein>
<name>A0A1H9VV18_9PSEU</name>
<dbReference type="InterPro" id="IPR033801">
    <property type="entry name" value="CBM6-CBM35-CBM36-like_1"/>
</dbReference>
<dbReference type="SUPFAM" id="SSF49785">
    <property type="entry name" value="Galactose-binding domain-like"/>
    <property type="match status" value="3"/>
</dbReference>
<dbReference type="InterPro" id="IPR011050">
    <property type="entry name" value="Pectin_lyase_fold/virulence"/>
</dbReference>
<evidence type="ECO:0000256" key="1">
    <source>
        <dbReference type="SAM" id="SignalP"/>
    </source>
</evidence>
<keyword evidence="1" id="KW-0732">Signal</keyword>
<dbReference type="Pfam" id="PF00754">
    <property type="entry name" value="F5_F8_type_C"/>
    <property type="match status" value="1"/>
</dbReference>
<dbReference type="PROSITE" id="PS50022">
    <property type="entry name" value="FA58C_3"/>
    <property type="match status" value="1"/>
</dbReference>
<dbReference type="STRING" id="402600.SAMN05216188_12833"/>
<accession>A0A1H9VV18</accession>
<keyword evidence="4" id="KW-1185">Reference proteome</keyword>
<dbReference type="Proteomes" id="UP000199352">
    <property type="component" value="Unassembled WGS sequence"/>
</dbReference>
<dbReference type="SMART" id="SM00231">
    <property type="entry name" value="FA58C"/>
    <property type="match status" value="1"/>
</dbReference>
<dbReference type="Gene3D" id="2.160.20.10">
    <property type="entry name" value="Single-stranded right-handed beta-helix, Pectin lyase-like"/>
    <property type="match status" value="1"/>
</dbReference>
<dbReference type="InterPro" id="IPR006626">
    <property type="entry name" value="PbH1"/>
</dbReference>
<dbReference type="InterPro" id="IPR012334">
    <property type="entry name" value="Pectin_lyas_fold"/>
</dbReference>
<feature type="chain" id="PRO_5011469110" evidence="1">
    <location>
        <begin position="33"/>
        <end position="1269"/>
    </location>
</feature>
<dbReference type="EMBL" id="FOFR01000028">
    <property type="protein sequence ID" value="SES25371.1"/>
    <property type="molecule type" value="Genomic_DNA"/>
</dbReference>
<dbReference type="Gene3D" id="2.60.40.10">
    <property type="entry name" value="Immunoglobulins"/>
    <property type="match status" value="3"/>
</dbReference>
<reference evidence="4" key="1">
    <citation type="submission" date="2016-10" db="EMBL/GenBank/DDBJ databases">
        <authorList>
            <person name="Varghese N."/>
            <person name="Submissions S."/>
        </authorList>
    </citation>
    <scope>NUCLEOTIDE SEQUENCE [LARGE SCALE GENOMIC DNA]</scope>
    <source>
        <strain evidence="4">CGMCC 4.3525</strain>
    </source>
</reference>
<evidence type="ECO:0000259" key="2">
    <source>
        <dbReference type="PROSITE" id="PS50022"/>
    </source>
</evidence>
<dbReference type="InterPro" id="IPR013783">
    <property type="entry name" value="Ig-like_fold"/>
</dbReference>
<dbReference type="SUPFAM" id="SSF51126">
    <property type="entry name" value="Pectin lyase-like"/>
    <property type="match status" value="1"/>
</dbReference>
<dbReference type="SMART" id="SM00710">
    <property type="entry name" value="PbH1"/>
    <property type="match status" value="6"/>
</dbReference>
<evidence type="ECO:0000313" key="4">
    <source>
        <dbReference type="Proteomes" id="UP000199352"/>
    </source>
</evidence>
<dbReference type="InterPro" id="IPR036116">
    <property type="entry name" value="FN3_sf"/>
</dbReference>
<dbReference type="CDD" id="cd14490">
    <property type="entry name" value="CBM6-CBM35-CBM36_like_1"/>
    <property type="match status" value="1"/>
</dbReference>
<dbReference type="InterPro" id="IPR000421">
    <property type="entry name" value="FA58C"/>
</dbReference>
<sequence>MSSTTRARSLLAPTIVLITAAATLTTSPAAQAAPVSLDLREQTRIDQVTLTAPRNSTETFAVQTSLDGRGWSTLVAERPHAFQDGKVSFQVDPTLVRHVRATRTTARLEVREAAASALLRASYSASSSTQDYGAGNAGDGNQATYWESANNAFPQWIQADLGAALKADRVVLKLPAAGWGARTQTLAVQGSTDGSTFTDLVASRGYEFTPASNNTVTIGFTAATTRYVRLRITGNTAWPAGQISEFEVQGPTGGDAQAPSAPAGLALTQPQAGQIRLTWTGSADNVGVTGYDVYANGSLRTTVTGTTYTDTQPDGLRVTYHVVAKDAAGNQSPASNSVTREGATGTNLAQGRPVIASGHVHTFVPANANDGNLGSYWESNGLPGTLTVQLGSNADVSSVAVKLNPDPAWGARTQHVEVLGREQNATGFTSLVAGRDYRWDPANDNSVTITASGRVADVQLRFTSNTGAPGAQVAEVQVFGTPAPNPDLTVTGTSFTPTSPVETDRITVNATVRNAGTAAATATDVTFFLGTTAVGTAQVDALAAGAQANVGTTIPARPEGSYEYTAKVDETKRVAEQNETNNTRVHPDRLVVTPVPSSDLVAVPSWSPSNPGNGQNTTFSVAIRNQGSVGSAAGAHGITVTILNANGQTVRTLTGSHNGTINAGATTAAVSLGTWQAADGRYTVRTTIANDDNEIPAKQANNTSEQSLFIGRGASVPWQHVEAEDAVAGGGAQVLSPNRTIGDLAGEASGRRAVTLTGTGQSVEFTTSGPANTLVTRFSIPDSSGGGGITSNLNVYVNGQFHKPIDLTSRYIWLYGNEAEPGNSPGAGGPRHIYDEANVMLDQTFPAGTKIKLQKDAANTTNYAIDFVNFEQVTAAGNPDAARYAVPAGFTHQDVQSALDRVRMDTTGNLVGVYLPAGTYQTAQKFTVYGKPIRVVGAGPWFTRFQAPANQENTDIGFDAQSSASGSTFSGFAVFGNYTTRINGPGKVFNFTGVQNMTIENIWVEHMVCMFWGTNVDNTVIRDSRVRNLFADAINLTNGSAGNRIANIEARSTGDDAFALFAATDAGGTGQQGNVLENLTALTPWRAAGVAVYGGKNNTVRNIYVADTLTYSAVTISSLDFGYPMEDFGPDPTTFSGLTLVRSGGHFWGAQTFGAIWMFSASKKYTAIRVNDVEIIDPTYSGIMFQTKYNGGPENTFQDTVLTNVSISGARKSGDEFDAKSGFGLWANEMPEQGQGPAVGEVTFNGLRFSNNHQDIRNTTSTFKIVINN</sequence>
<dbReference type="Pfam" id="PF22815">
    <property type="entry name" value="CatAgl_D1"/>
    <property type="match status" value="1"/>
</dbReference>
<feature type="signal peptide" evidence="1">
    <location>
        <begin position="1"/>
        <end position="32"/>
    </location>
</feature>
<organism evidence="3 4">
    <name type="scientific">Lentzea xinjiangensis</name>
    <dbReference type="NCBI Taxonomy" id="402600"/>
    <lineage>
        <taxon>Bacteria</taxon>
        <taxon>Bacillati</taxon>
        <taxon>Actinomycetota</taxon>
        <taxon>Actinomycetes</taxon>
        <taxon>Pseudonocardiales</taxon>
        <taxon>Pseudonocardiaceae</taxon>
        <taxon>Lentzea</taxon>
    </lineage>
</organism>
<feature type="domain" description="F5/8 type C" evidence="2">
    <location>
        <begin position="102"/>
        <end position="251"/>
    </location>
</feature>
<gene>
    <name evidence="3" type="ORF">SAMN05216188_12833</name>
</gene>
<dbReference type="SUPFAM" id="SSF49265">
    <property type="entry name" value="Fibronectin type III"/>
    <property type="match status" value="1"/>
</dbReference>